<protein>
    <recommendedName>
        <fullName evidence="1">BTB domain-containing protein</fullName>
    </recommendedName>
</protein>
<dbReference type="SUPFAM" id="SSF54695">
    <property type="entry name" value="POZ domain"/>
    <property type="match status" value="1"/>
</dbReference>
<sequence>MTKRHPTFYFDETPVVIQVESTLFKVHKYHLLESETFRDMSQILQSPSEETEEVTTTKHPLVLNSVTASEFEALLTMLYARRCSSVQSTLTPSMITSAYQLAHMWNFTDLQRYLLVQAEESLDDFEKIRFAKQFDVQGWLVPTYLNVCRRPTPPTTGEAARLGIDDLVMLFRLREEYRPWDPIGGSNPDLDDSNIYCGNCVGHSYLSSDVNPPNTTTDSIFTFYSSSPKCAKCGNQTRDHFKWSRPSGSNRPNRSLEDRIEQWVKGGCAPE</sequence>
<dbReference type="Gene3D" id="3.30.710.10">
    <property type="entry name" value="Potassium Channel Kv1.1, Chain A"/>
    <property type="match status" value="1"/>
</dbReference>
<proteinExistence type="predicted"/>
<evidence type="ECO:0000259" key="1">
    <source>
        <dbReference type="PROSITE" id="PS50097"/>
    </source>
</evidence>
<feature type="domain" description="BTB" evidence="1">
    <location>
        <begin position="13"/>
        <end position="87"/>
    </location>
</feature>
<reference evidence="2" key="1">
    <citation type="submission" date="2021-01" db="EMBL/GenBank/DDBJ databases">
        <authorList>
            <person name="Kaushik A."/>
        </authorList>
    </citation>
    <scope>NUCLEOTIDE SEQUENCE</scope>
    <source>
        <strain evidence="2">AG1-1C</strain>
    </source>
</reference>
<dbReference type="Proteomes" id="UP000663846">
    <property type="component" value="Unassembled WGS sequence"/>
</dbReference>
<evidence type="ECO:0000313" key="2">
    <source>
        <dbReference type="EMBL" id="CAE6469457.1"/>
    </source>
</evidence>
<dbReference type="EMBL" id="CAJMWS010000937">
    <property type="protein sequence ID" value="CAE6469457.1"/>
    <property type="molecule type" value="Genomic_DNA"/>
</dbReference>
<comment type="caution">
    <text evidence="2">The sequence shown here is derived from an EMBL/GenBank/DDBJ whole genome shotgun (WGS) entry which is preliminary data.</text>
</comment>
<dbReference type="AlphaFoldDB" id="A0A8H3GW93"/>
<organism evidence="2 3">
    <name type="scientific">Rhizoctonia solani</name>
    <dbReference type="NCBI Taxonomy" id="456999"/>
    <lineage>
        <taxon>Eukaryota</taxon>
        <taxon>Fungi</taxon>
        <taxon>Dikarya</taxon>
        <taxon>Basidiomycota</taxon>
        <taxon>Agaricomycotina</taxon>
        <taxon>Agaricomycetes</taxon>
        <taxon>Cantharellales</taxon>
        <taxon>Ceratobasidiaceae</taxon>
        <taxon>Rhizoctonia</taxon>
    </lineage>
</organism>
<accession>A0A8H3GW93</accession>
<evidence type="ECO:0000313" key="3">
    <source>
        <dbReference type="Proteomes" id="UP000663846"/>
    </source>
</evidence>
<dbReference type="PROSITE" id="PS50097">
    <property type="entry name" value="BTB"/>
    <property type="match status" value="1"/>
</dbReference>
<name>A0A8H3GW93_9AGAM</name>
<dbReference type="Pfam" id="PF00651">
    <property type="entry name" value="BTB"/>
    <property type="match status" value="1"/>
</dbReference>
<dbReference type="InterPro" id="IPR011333">
    <property type="entry name" value="SKP1/BTB/POZ_sf"/>
</dbReference>
<dbReference type="CDD" id="cd18186">
    <property type="entry name" value="BTB_POZ_ZBTB_KLHL-like"/>
    <property type="match status" value="1"/>
</dbReference>
<dbReference type="InterPro" id="IPR000210">
    <property type="entry name" value="BTB/POZ_dom"/>
</dbReference>
<gene>
    <name evidence="2" type="ORF">RDB_LOCUS172823</name>
</gene>